<feature type="region of interest" description="Disordered" evidence="1">
    <location>
        <begin position="27"/>
        <end position="46"/>
    </location>
</feature>
<organism evidence="2 3">
    <name type="scientific">Plectosphaerella plurivora</name>
    <dbReference type="NCBI Taxonomy" id="936078"/>
    <lineage>
        <taxon>Eukaryota</taxon>
        <taxon>Fungi</taxon>
        <taxon>Dikarya</taxon>
        <taxon>Ascomycota</taxon>
        <taxon>Pezizomycotina</taxon>
        <taxon>Sordariomycetes</taxon>
        <taxon>Hypocreomycetidae</taxon>
        <taxon>Glomerellales</taxon>
        <taxon>Plectosphaerellaceae</taxon>
        <taxon>Plectosphaerella</taxon>
    </lineage>
</organism>
<dbReference type="AlphaFoldDB" id="A0A9P8VEB9"/>
<evidence type="ECO:0000313" key="3">
    <source>
        <dbReference type="Proteomes" id="UP000770015"/>
    </source>
</evidence>
<reference evidence="2" key="1">
    <citation type="journal article" date="2021" name="Nat. Commun.">
        <title>Genetic determinants of endophytism in the Arabidopsis root mycobiome.</title>
        <authorList>
            <person name="Mesny F."/>
            <person name="Miyauchi S."/>
            <person name="Thiergart T."/>
            <person name="Pickel B."/>
            <person name="Atanasova L."/>
            <person name="Karlsson M."/>
            <person name="Huettel B."/>
            <person name="Barry K.W."/>
            <person name="Haridas S."/>
            <person name="Chen C."/>
            <person name="Bauer D."/>
            <person name="Andreopoulos W."/>
            <person name="Pangilinan J."/>
            <person name="LaButti K."/>
            <person name="Riley R."/>
            <person name="Lipzen A."/>
            <person name="Clum A."/>
            <person name="Drula E."/>
            <person name="Henrissat B."/>
            <person name="Kohler A."/>
            <person name="Grigoriev I.V."/>
            <person name="Martin F.M."/>
            <person name="Hacquard S."/>
        </authorList>
    </citation>
    <scope>NUCLEOTIDE SEQUENCE</scope>
    <source>
        <strain evidence="2">MPI-SDFR-AT-0117</strain>
    </source>
</reference>
<dbReference type="Proteomes" id="UP000770015">
    <property type="component" value="Unassembled WGS sequence"/>
</dbReference>
<proteinExistence type="predicted"/>
<keyword evidence="3" id="KW-1185">Reference proteome</keyword>
<evidence type="ECO:0000256" key="1">
    <source>
        <dbReference type="SAM" id="MobiDB-lite"/>
    </source>
</evidence>
<protein>
    <submittedName>
        <fullName evidence="2">Uncharacterized protein</fullName>
    </submittedName>
</protein>
<name>A0A9P8VEB9_9PEZI</name>
<evidence type="ECO:0000313" key="2">
    <source>
        <dbReference type="EMBL" id="KAH6690347.1"/>
    </source>
</evidence>
<gene>
    <name evidence="2" type="ORF">F5X68DRAFT_69281</name>
</gene>
<dbReference type="EMBL" id="JAGSXJ010000006">
    <property type="protein sequence ID" value="KAH6690347.1"/>
    <property type="molecule type" value="Genomic_DNA"/>
</dbReference>
<sequence length="202" mass="22228">METPVDPALQQAALRLLGASSVRASSQRLHPDVAGPHCGTGTRGDVTARPLWNRQEQRSLAELACCRDNAIPGADVGGQWDAKSQARRGVVVNHCYSERKSGRWRLQRNIRRKAVGPREEVGSPSRRGVRRNWMIGRSGHPSRHVTAASRVQCGGSRGRQRLKMVVSSILADVRFMFPPVGFASVWRMASCQVVSPTARFVP</sequence>
<comment type="caution">
    <text evidence="2">The sequence shown here is derived from an EMBL/GenBank/DDBJ whole genome shotgun (WGS) entry which is preliminary data.</text>
</comment>
<accession>A0A9P8VEB9</accession>